<gene>
    <name evidence="1" type="ORF">OW717_11615</name>
</gene>
<accession>A0ABU6FRJ5</accession>
<evidence type="ECO:0000313" key="1">
    <source>
        <dbReference type="EMBL" id="MEB8514681.1"/>
    </source>
</evidence>
<dbReference type="RefSeq" id="WP_231104505.1">
    <property type="nucleotide sequence ID" value="NZ_JAQGFK010000092.1"/>
</dbReference>
<protein>
    <submittedName>
        <fullName evidence="1">Uncharacterized protein</fullName>
    </submittedName>
</protein>
<name>A0ABU6FRJ5_9PROT</name>
<organism evidence="1 2">
    <name type="scientific">Acidithiobacillus ferriphilus</name>
    <dbReference type="NCBI Taxonomy" id="1689834"/>
    <lineage>
        <taxon>Bacteria</taxon>
        <taxon>Pseudomonadati</taxon>
        <taxon>Pseudomonadota</taxon>
        <taxon>Acidithiobacillia</taxon>
        <taxon>Acidithiobacillales</taxon>
        <taxon>Acidithiobacillaceae</taxon>
        <taxon>Acidithiobacillus</taxon>
    </lineage>
</organism>
<keyword evidence="2" id="KW-1185">Reference proteome</keyword>
<reference evidence="1 2" key="1">
    <citation type="submission" date="2022-11" db="EMBL/GenBank/DDBJ databases">
        <title>Comparative genomics analysis of Acidithiobacillus ferriphilus.</title>
        <authorList>
            <person name="Ma L."/>
        </authorList>
    </citation>
    <scope>NUCLEOTIDE SEQUENCE [LARGE SCALE GENOMIC DNA]</scope>
    <source>
        <strain evidence="1 2">DY15</strain>
    </source>
</reference>
<sequence>MRAVAVHRGSNMAYGGIWLGLYQLGKESKKVVNDGIGGFIVGGAIRMDIAGTVSGIFFPVTHACEQAGWWLLKHIQHRDLCQRRKLGLYGGGGSPP</sequence>
<evidence type="ECO:0000313" key="2">
    <source>
        <dbReference type="Proteomes" id="UP001308776"/>
    </source>
</evidence>
<dbReference type="EMBL" id="JAQGFR010000223">
    <property type="protein sequence ID" value="MEB8514681.1"/>
    <property type="molecule type" value="Genomic_DNA"/>
</dbReference>
<dbReference type="Proteomes" id="UP001308776">
    <property type="component" value="Unassembled WGS sequence"/>
</dbReference>
<proteinExistence type="predicted"/>
<comment type="caution">
    <text evidence="1">The sequence shown here is derived from an EMBL/GenBank/DDBJ whole genome shotgun (WGS) entry which is preliminary data.</text>
</comment>